<proteinExistence type="inferred from homology"/>
<keyword evidence="3" id="KW-0119">Carbohydrate metabolism</keyword>
<dbReference type="GO" id="GO:0030170">
    <property type="term" value="F:pyridoxal phosphate binding"/>
    <property type="evidence" value="ECO:0007669"/>
    <property type="project" value="TreeGrafter"/>
</dbReference>
<dbReference type="GO" id="GO:0005980">
    <property type="term" value="P:glycogen catabolic process"/>
    <property type="evidence" value="ECO:0007669"/>
    <property type="project" value="TreeGrafter"/>
</dbReference>
<keyword evidence="3" id="KW-0663">Pyridoxal phosphate</keyword>
<dbReference type="FunFam" id="3.40.50.2000:FF:000197">
    <property type="entry name" value="Alpha-1,4 glucan phosphorylase"/>
    <property type="match status" value="1"/>
</dbReference>
<evidence type="ECO:0000313" key="5">
    <source>
        <dbReference type="WBParaSite" id="TTAC_0000167201-mRNA-1"/>
    </source>
</evidence>
<sequence>LVFLENYRVSLAEKIFPAADLSQQISTAGTEASGTGNMKFMVNGALTLGTLDGANIEMSEECGKENMFIFGMTVHEVEELSRKGYDSQKYINACPELKLILSQIEQGYFSPEEPDLFKDIYKTMMFGDRFMLCADFADYMRAQAEVDKAYRNEKRWAQMMLANIAGSWKFSSDRTIREYARDIWGVEPREEKMPAPFENPEDPTASFNK</sequence>
<dbReference type="GO" id="GO:0005737">
    <property type="term" value="C:cytoplasm"/>
    <property type="evidence" value="ECO:0007669"/>
    <property type="project" value="TreeGrafter"/>
</dbReference>
<dbReference type="AlphaFoldDB" id="A0A0R3WLN4"/>
<dbReference type="PANTHER" id="PTHR11468">
    <property type="entry name" value="GLYCOGEN PHOSPHORYLASE"/>
    <property type="match status" value="1"/>
</dbReference>
<dbReference type="EC" id="2.4.1.1" evidence="3"/>
<dbReference type="InterPro" id="IPR000811">
    <property type="entry name" value="Glyco_trans_35"/>
</dbReference>
<name>A0A0R3WLN4_HYDTA</name>
<accession>A0A0R3WLN4</accession>
<comment type="similarity">
    <text evidence="1 3">Belongs to the glycogen phosphorylase family.</text>
</comment>
<evidence type="ECO:0000256" key="4">
    <source>
        <dbReference type="SAM" id="MobiDB-lite"/>
    </source>
</evidence>
<evidence type="ECO:0000256" key="2">
    <source>
        <dbReference type="ARBA" id="ARBA00022553"/>
    </source>
</evidence>
<protein>
    <recommendedName>
        <fullName evidence="3">Alpha-1,4 glucan phosphorylase</fullName>
        <ecNumber evidence="3">2.4.1.1</ecNumber>
    </recommendedName>
</protein>
<dbReference type="Pfam" id="PF00343">
    <property type="entry name" value="Phosphorylase"/>
    <property type="match status" value="1"/>
</dbReference>
<organism evidence="5">
    <name type="scientific">Hydatigena taeniaeformis</name>
    <name type="common">Feline tapeworm</name>
    <name type="synonym">Taenia taeniaeformis</name>
    <dbReference type="NCBI Taxonomy" id="6205"/>
    <lineage>
        <taxon>Eukaryota</taxon>
        <taxon>Metazoa</taxon>
        <taxon>Spiralia</taxon>
        <taxon>Lophotrochozoa</taxon>
        <taxon>Platyhelminthes</taxon>
        <taxon>Cestoda</taxon>
        <taxon>Eucestoda</taxon>
        <taxon>Cyclophyllidea</taxon>
        <taxon>Taeniidae</taxon>
        <taxon>Hydatigera</taxon>
    </lineage>
</organism>
<comment type="cofactor">
    <cofactor evidence="3">
        <name>pyridoxal 5'-phosphate</name>
        <dbReference type="ChEBI" id="CHEBI:597326"/>
    </cofactor>
</comment>
<comment type="catalytic activity">
    <reaction evidence="3">
        <text>[(1-&gt;4)-alpha-D-glucosyl](n) + phosphate = [(1-&gt;4)-alpha-D-glucosyl](n-1) + alpha-D-glucose 1-phosphate</text>
        <dbReference type="Rhea" id="RHEA:41732"/>
        <dbReference type="Rhea" id="RHEA-COMP:9584"/>
        <dbReference type="Rhea" id="RHEA-COMP:9586"/>
        <dbReference type="ChEBI" id="CHEBI:15444"/>
        <dbReference type="ChEBI" id="CHEBI:43474"/>
        <dbReference type="ChEBI" id="CHEBI:58601"/>
        <dbReference type="EC" id="2.4.1.1"/>
    </reaction>
</comment>
<dbReference type="WBParaSite" id="TTAC_0000167201-mRNA-1">
    <property type="protein sequence ID" value="TTAC_0000167201-mRNA-1"/>
    <property type="gene ID" value="TTAC_0000167201"/>
</dbReference>
<feature type="region of interest" description="Disordered" evidence="4">
    <location>
        <begin position="190"/>
        <end position="209"/>
    </location>
</feature>
<dbReference type="STRING" id="6205.A0A0R3WLN4"/>
<dbReference type="PANTHER" id="PTHR11468:SF13">
    <property type="entry name" value="GLYCOGEN PHOSPHORYLASE"/>
    <property type="match status" value="1"/>
</dbReference>
<comment type="function">
    <text evidence="3">Allosteric enzyme that catalyzes the rate-limiting step in glycogen catabolism, the phosphorolytic cleavage of glycogen to produce glucose-1-phosphate, and plays a central role in maintaining cellular and organismal glucose homeostasis.</text>
</comment>
<reference evidence="5" key="1">
    <citation type="submission" date="2017-02" db="UniProtKB">
        <authorList>
            <consortium name="WormBaseParasite"/>
        </authorList>
    </citation>
    <scope>IDENTIFICATION</scope>
</reference>
<evidence type="ECO:0000256" key="1">
    <source>
        <dbReference type="ARBA" id="ARBA00006047"/>
    </source>
</evidence>
<keyword evidence="2" id="KW-0597">Phosphoprotein</keyword>
<dbReference type="GO" id="GO:0008184">
    <property type="term" value="F:glycogen phosphorylase activity"/>
    <property type="evidence" value="ECO:0007669"/>
    <property type="project" value="InterPro"/>
</dbReference>
<keyword evidence="3" id="KW-0808">Transferase</keyword>
<dbReference type="Gene3D" id="3.40.50.2000">
    <property type="entry name" value="Glycogen Phosphorylase B"/>
    <property type="match status" value="1"/>
</dbReference>
<evidence type="ECO:0000256" key="3">
    <source>
        <dbReference type="RuleBase" id="RU000587"/>
    </source>
</evidence>
<keyword evidence="3" id="KW-0328">Glycosyltransferase</keyword>
<dbReference type="SUPFAM" id="SSF53756">
    <property type="entry name" value="UDP-Glycosyltransferase/glycogen phosphorylase"/>
    <property type="match status" value="1"/>
</dbReference>